<dbReference type="Proteomes" id="UP001157034">
    <property type="component" value="Unassembled WGS sequence"/>
</dbReference>
<keyword evidence="3" id="KW-1185">Reference proteome</keyword>
<proteinExistence type="predicted"/>
<feature type="region of interest" description="Disordered" evidence="1">
    <location>
        <begin position="1"/>
        <end position="61"/>
    </location>
</feature>
<feature type="region of interest" description="Disordered" evidence="1">
    <location>
        <begin position="80"/>
        <end position="137"/>
    </location>
</feature>
<organism evidence="2 3">
    <name type="scientific">Pseudolysinimonas kribbensis</name>
    <dbReference type="NCBI Taxonomy" id="433641"/>
    <lineage>
        <taxon>Bacteria</taxon>
        <taxon>Bacillati</taxon>
        <taxon>Actinomycetota</taxon>
        <taxon>Actinomycetes</taxon>
        <taxon>Micrococcales</taxon>
        <taxon>Microbacteriaceae</taxon>
        <taxon>Pseudolysinimonas</taxon>
    </lineage>
</organism>
<evidence type="ECO:0000313" key="2">
    <source>
        <dbReference type="EMBL" id="GMA93855.1"/>
    </source>
</evidence>
<evidence type="ECO:0000313" key="3">
    <source>
        <dbReference type="Proteomes" id="UP001157034"/>
    </source>
</evidence>
<reference evidence="3" key="1">
    <citation type="journal article" date="2019" name="Int. J. Syst. Evol. Microbiol.">
        <title>The Global Catalogue of Microorganisms (GCM) 10K type strain sequencing project: providing services to taxonomists for standard genome sequencing and annotation.</title>
        <authorList>
            <consortium name="The Broad Institute Genomics Platform"/>
            <consortium name="The Broad Institute Genome Sequencing Center for Infectious Disease"/>
            <person name="Wu L."/>
            <person name="Ma J."/>
        </authorList>
    </citation>
    <scope>NUCLEOTIDE SEQUENCE [LARGE SCALE GENOMIC DNA]</scope>
    <source>
        <strain evidence="3">NBRC 108894</strain>
    </source>
</reference>
<comment type="caution">
    <text evidence="2">The sequence shown here is derived from an EMBL/GenBank/DDBJ whole genome shotgun (WGS) entry which is preliminary data.</text>
</comment>
<sequence length="160" mass="16278">MPGSSVTTVAAAARPIVPDRAVDRDDPAAGEDAARTGVRPDEALPGLPDLPEALADGTVSDEDAAGAVFAVGGRRPAEPLRAVDARPVRPGEAGVGSSGWASTGPPYPAGEDPSGGGLPYYKTGTLRQRPGVRYRPEGKLITAHRGVIAVPTHSVRAAFP</sequence>
<accession>A0ABQ6JZU5</accession>
<gene>
    <name evidence="2" type="ORF">GCM10025881_06790</name>
</gene>
<dbReference type="EMBL" id="BSVB01000001">
    <property type="protein sequence ID" value="GMA93855.1"/>
    <property type="molecule type" value="Genomic_DNA"/>
</dbReference>
<protein>
    <submittedName>
        <fullName evidence="2">Uncharacterized protein</fullName>
    </submittedName>
</protein>
<feature type="compositionally biased region" description="Basic and acidic residues" evidence="1">
    <location>
        <begin position="80"/>
        <end position="89"/>
    </location>
</feature>
<evidence type="ECO:0000256" key="1">
    <source>
        <dbReference type="SAM" id="MobiDB-lite"/>
    </source>
</evidence>
<feature type="compositionally biased region" description="Basic and acidic residues" evidence="1">
    <location>
        <begin position="20"/>
        <end position="42"/>
    </location>
</feature>
<name>A0ABQ6JZU5_9MICO</name>